<feature type="domain" description="GGDEF" evidence="1">
    <location>
        <begin position="362"/>
        <end position="497"/>
    </location>
</feature>
<sequence length="507" mass="55006">MSPCEDVVQQDDPLLAGYVPAQDRLVRSLLDSGRFAEAGVAFDELVAAGPSMVGEQWNRATVLVHRASLAWRLAHIPLALELAAEGWTELDVDRPQGGCAAHTISMLGYLLETIGHRGPSLELMSLSVQVARESGECSALAHCLNREGNARVFRAVTRPDDSAEQFARARDLHGEAHSLAKPGQVKRSALAGYARALAGVGEMDRAERAALEALALGRAADDWFTSSVANWVLAVVRRAQNRLEEARTFASRALDSAETIRDTMLMMQFSLDLSAICEELNDPVGESAALRRTVAASRTAVDLLQEGLGQALEQRRVAVQAQRMAMAAREAALRDPLTGLTNRLGLERRAPGLLESTAAQGRVPWLVLVDIDWFKEINDAAGHAAGDMALQEVAFLLRRECRVDDLVCRWAGDEFVILLVDADQSARDAGPLVAERIRAAVEAHDWRLVLGRNMRPPTVSIGVAAGPTKLEQLFAAADIALYRAKRAGRNRVEQETTDEAALDSGRP</sequence>
<dbReference type="PROSITE" id="PS50887">
    <property type="entry name" value="GGDEF"/>
    <property type="match status" value="1"/>
</dbReference>
<dbReference type="SUPFAM" id="SSF55073">
    <property type="entry name" value="Nucleotide cyclase"/>
    <property type="match status" value="1"/>
</dbReference>
<dbReference type="InterPro" id="IPR000160">
    <property type="entry name" value="GGDEF_dom"/>
</dbReference>
<dbReference type="InterPro" id="IPR050469">
    <property type="entry name" value="Diguanylate_Cyclase"/>
</dbReference>
<dbReference type="RefSeq" id="WP_263250901.1">
    <property type="nucleotide sequence ID" value="NZ_BAABLT010000033.1"/>
</dbReference>
<dbReference type="InterPro" id="IPR011990">
    <property type="entry name" value="TPR-like_helical_dom_sf"/>
</dbReference>
<dbReference type="PANTHER" id="PTHR45138:SF9">
    <property type="entry name" value="DIGUANYLATE CYCLASE DGCM-RELATED"/>
    <property type="match status" value="1"/>
</dbReference>
<dbReference type="NCBIfam" id="TIGR00254">
    <property type="entry name" value="GGDEF"/>
    <property type="match status" value="1"/>
</dbReference>
<dbReference type="InterPro" id="IPR043128">
    <property type="entry name" value="Rev_trsase/Diguanyl_cyclase"/>
</dbReference>
<proteinExistence type="predicted"/>
<dbReference type="CDD" id="cd01949">
    <property type="entry name" value="GGDEF"/>
    <property type="match status" value="1"/>
</dbReference>
<keyword evidence="2" id="KW-0808">Transferase</keyword>
<name>A0ABW3FN61_9PSEU</name>
<dbReference type="EMBL" id="JBHTIW010000002">
    <property type="protein sequence ID" value="MFD0919087.1"/>
    <property type="molecule type" value="Genomic_DNA"/>
</dbReference>
<comment type="caution">
    <text evidence="2">The sequence shown here is derived from an EMBL/GenBank/DDBJ whole genome shotgun (WGS) entry which is preliminary data.</text>
</comment>
<dbReference type="SUPFAM" id="SSF48452">
    <property type="entry name" value="TPR-like"/>
    <property type="match status" value="1"/>
</dbReference>
<dbReference type="PANTHER" id="PTHR45138">
    <property type="entry name" value="REGULATORY COMPONENTS OF SENSORY TRANSDUCTION SYSTEM"/>
    <property type="match status" value="1"/>
</dbReference>
<keyword evidence="2" id="KW-0548">Nucleotidyltransferase</keyword>
<gene>
    <name evidence="2" type="ORF">ACFQ16_04955</name>
</gene>
<dbReference type="SMART" id="SM00267">
    <property type="entry name" value="GGDEF"/>
    <property type="match status" value="1"/>
</dbReference>
<dbReference type="GO" id="GO:0052621">
    <property type="term" value="F:diguanylate cyclase activity"/>
    <property type="evidence" value="ECO:0007669"/>
    <property type="project" value="UniProtKB-EC"/>
</dbReference>
<protein>
    <submittedName>
        <fullName evidence="2">Diguanylate cyclase</fullName>
        <ecNumber evidence="2">2.7.7.65</ecNumber>
    </submittedName>
</protein>
<dbReference type="Gene3D" id="1.25.40.10">
    <property type="entry name" value="Tetratricopeptide repeat domain"/>
    <property type="match status" value="1"/>
</dbReference>
<organism evidence="2 3">
    <name type="scientific">Saccharopolyspora rosea</name>
    <dbReference type="NCBI Taxonomy" id="524884"/>
    <lineage>
        <taxon>Bacteria</taxon>
        <taxon>Bacillati</taxon>
        <taxon>Actinomycetota</taxon>
        <taxon>Actinomycetes</taxon>
        <taxon>Pseudonocardiales</taxon>
        <taxon>Pseudonocardiaceae</taxon>
        <taxon>Saccharopolyspora</taxon>
    </lineage>
</organism>
<evidence type="ECO:0000313" key="3">
    <source>
        <dbReference type="Proteomes" id="UP001597018"/>
    </source>
</evidence>
<accession>A0ABW3FN61</accession>
<dbReference type="InterPro" id="IPR029787">
    <property type="entry name" value="Nucleotide_cyclase"/>
</dbReference>
<dbReference type="Proteomes" id="UP001597018">
    <property type="component" value="Unassembled WGS sequence"/>
</dbReference>
<dbReference type="EC" id="2.7.7.65" evidence="2"/>
<evidence type="ECO:0000259" key="1">
    <source>
        <dbReference type="PROSITE" id="PS50887"/>
    </source>
</evidence>
<reference evidence="3" key="1">
    <citation type="journal article" date="2019" name="Int. J. Syst. Evol. Microbiol.">
        <title>The Global Catalogue of Microorganisms (GCM) 10K type strain sequencing project: providing services to taxonomists for standard genome sequencing and annotation.</title>
        <authorList>
            <consortium name="The Broad Institute Genomics Platform"/>
            <consortium name="The Broad Institute Genome Sequencing Center for Infectious Disease"/>
            <person name="Wu L."/>
            <person name="Ma J."/>
        </authorList>
    </citation>
    <scope>NUCLEOTIDE SEQUENCE [LARGE SCALE GENOMIC DNA]</scope>
    <source>
        <strain evidence="3">CCUG 56401</strain>
    </source>
</reference>
<dbReference type="Pfam" id="PF00990">
    <property type="entry name" value="GGDEF"/>
    <property type="match status" value="1"/>
</dbReference>
<evidence type="ECO:0000313" key="2">
    <source>
        <dbReference type="EMBL" id="MFD0919087.1"/>
    </source>
</evidence>
<keyword evidence="3" id="KW-1185">Reference proteome</keyword>
<dbReference type="Gene3D" id="3.30.70.270">
    <property type="match status" value="1"/>
</dbReference>